<dbReference type="Proteomes" id="UP000288246">
    <property type="component" value="Unassembled WGS sequence"/>
</dbReference>
<feature type="transmembrane region" description="Helical" evidence="2">
    <location>
        <begin position="651"/>
        <end position="674"/>
    </location>
</feature>
<gene>
    <name evidence="3" type="ORF">CTKZ_19060</name>
</gene>
<feature type="transmembrane region" description="Helical" evidence="2">
    <location>
        <begin position="554"/>
        <end position="572"/>
    </location>
</feature>
<evidence type="ECO:0000256" key="2">
    <source>
        <dbReference type="SAM" id="Phobius"/>
    </source>
</evidence>
<accession>A0A401V0G2</accession>
<comment type="caution">
    <text evidence="3">The sequence shown here is derived from an EMBL/GenBank/DDBJ whole genome shotgun (WGS) entry which is preliminary data.</text>
</comment>
<feature type="region of interest" description="Disordered" evidence="1">
    <location>
        <begin position="34"/>
        <end position="105"/>
    </location>
</feature>
<keyword evidence="4" id="KW-1185">Reference proteome</keyword>
<evidence type="ECO:0000313" key="4">
    <source>
        <dbReference type="Proteomes" id="UP000288246"/>
    </source>
</evidence>
<keyword evidence="2" id="KW-1133">Transmembrane helix</keyword>
<reference evidence="3 4" key="1">
    <citation type="submission" date="2018-11" db="EMBL/GenBank/DDBJ databases">
        <title>Draft genome sequence of Cellulomonas takizawaensis strain TKZ-21.</title>
        <authorList>
            <person name="Yamamura H."/>
            <person name="Hayashi T."/>
            <person name="Hamada M."/>
            <person name="Serisawa Y."/>
            <person name="Matsuyama K."/>
            <person name="Nakagawa Y."/>
            <person name="Otoguro M."/>
            <person name="Yanagida F."/>
            <person name="Hayakawa M."/>
        </authorList>
    </citation>
    <scope>NUCLEOTIDE SEQUENCE [LARGE SCALE GENOMIC DNA]</scope>
    <source>
        <strain evidence="3 4">TKZ-21</strain>
    </source>
</reference>
<protein>
    <submittedName>
        <fullName evidence="3">Uncharacterized protein</fullName>
    </submittedName>
</protein>
<organism evidence="3 4">
    <name type="scientific">Cellulomonas algicola</name>
    <dbReference type="NCBI Taxonomy" id="2071633"/>
    <lineage>
        <taxon>Bacteria</taxon>
        <taxon>Bacillati</taxon>
        <taxon>Actinomycetota</taxon>
        <taxon>Actinomycetes</taxon>
        <taxon>Micrococcales</taxon>
        <taxon>Cellulomonadaceae</taxon>
        <taxon>Cellulomonas</taxon>
    </lineage>
</organism>
<dbReference type="RefSeq" id="WP_200829698.1">
    <property type="nucleotide sequence ID" value="NZ_BHYL01000138.1"/>
</dbReference>
<feature type="compositionally biased region" description="Low complexity" evidence="1">
    <location>
        <begin position="38"/>
        <end position="70"/>
    </location>
</feature>
<feature type="transmembrane region" description="Helical" evidence="2">
    <location>
        <begin position="627"/>
        <end position="645"/>
    </location>
</feature>
<sequence>MAERICDVCGAVNPATAEFCRVCDTYFGWDGGQPPTGPTSAPTTTAPVTGPATTTTAPAPTTSTATTAPSPTTPAPATPAAGTGPVGVASGSTPAAELRPEERAAVPVVSPEQAAVVVTKDTPGTFTLSLKNVSPVVDGMVVHALAPPSWLVVTHDDANLMPGEARTVTVTLAARAGEPVVAQNLDLPMLVRSSLDPTKAAPVAVRVTVPPYGPPPTLTTRPHLLQLDDATDGAFTVTVDNRASNHPRHYALTVQDDEDVVRADVVPPAVDVPALGTADVRVRFSAPAPDPGREATRRLTLSASDDDGPVSTSVTVVQRTAAEEEPEPFTVRLEPSHLHVVGTETGAFDVIVDNRAEDDGLAVDVTGRDPQRLVAFSFGHDRFVVPGGRATRVHALLRTSAPAPGTSASRPFSVVVSDGRREVEATGVLDVSAPADPITTARLQVSPATLSTEARRGAFAVDVDNRAGTSPLTVRLAARDELGQARFTFSQDQLTVAPGQVARVQLSFDAPLPDGGTQRSRAVTVVASDAAGSVEGAATLTQTARDWRPVAKRWLVWLGALAMIAGALLPWLDGQVVDLELVVTEASTGNEVAISIAAAVAATLLVALLALIMLLGLTGTGKQIRRSAILAALLGIGALVAQLQFPVDDAFVVTNGVPLILVGAVLGFIGGVFARPRARS</sequence>
<proteinExistence type="predicted"/>
<evidence type="ECO:0000313" key="3">
    <source>
        <dbReference type="EMBL" id="GCD20344.1"/>
    </source>
</evidence>
<dbReference type="EMBL" id="BHYL01000138">
    <property type="protein sequence ID" value="GCD20344.1"/>
    <property type="molecule type" value="Genomic_DNA"/>
</dbReference>
<feature type="transmembrane region" description="Helical" evidence="2">
    <location>
        <begin position="592"/>
        <end position="615"/>
    </location>
</feature>
<evidence type="ECO:0000256" key="1">
    <source>
        <dbReference type="SAM" id="MobiDB-lite"/>
    </source>
</evidence>
<keyword evidence="2" id="KW-0472">Membrane</keyword>
<dbReference type="AlphaFoldDB" id="A0A401V0G2"/>
<feature type="compositionally biased region" description="Low complexity" evidence="1">
    <location>
        <begin position="78"/>
        <end position="97"/>
    </location>
</feature>
<keyword evidence="2" id="KW-0812">Transmembrane</keyword>
<name>A0A401V0G2_9CELL</name>